<organism evidence="2 3">
    <name type="scientific">Hyaloscypha variabilis (strain UAMH 11265 / GT02V1 / F)</name>
    <name type="common">Meliniomyces variabilis</name>
    <dbReference type="NCBI Taxonomy" id="1149755"/>
    <lineage>
        <taxon>Eukaryota</taxon>
        <taxon>Fungi</taxon>
        <taxon>Dikarya</taxon>
        <taxon>Ascomycota</taxon>
        <taxon>Pezizomycotina</taxon>
        <taxon>Leotiomycetes</taxon>
        <taxon>Helotiales</taxon>
        <taxon>Hyaloscyphaceae</taxon>
        <taxon>Hyaloscypha</taxon>
        <taxon>Hyaloscypha variabilis</taxon>
    </lineage>
</organism>
<evidence type="ECO:0000313" key="2">
    <source>
        <dbReference type="EMBL" id="PMD35717.1"/>
    </source>
</evidence>
<dbReference type="PANTHER" id="PTHR42791">
    <property type="entry name" value="GNAT FAMILY ACETYLTRANSFERASE"/>
    <property type="match status" value="1"/>
</dbReference>
<gene>
    <name evidence="2" type="ORF">L207DRAFT_638048</name>
</gene>
<reference evidence="2 3" key="1">
    <citation type="submission" date="2016-04" db="EMBL/GenBank/DDBJ databases">
        <title>A degradative enzymes factory behind the ericoid mycorrhizal symbiosis.</title>
        <authorList>
            <consortium name="DOE Joint Genome Institute"/>
            <person name="Martino E."/>
            <person name="Morin E."/>
            <person name="Grelet G."/>
            <person name="Kuo A."/>
            <person name="Kohler A."/>
            <person name="Daghino S."/>
            <person name="Barry K."/>
            <person name="Choi C."/>
            <person name="Cichocki N."/>
            <person name="Clum A."/>
            <person name="Copeland A."/>
            <person name="Hainaut M."/>
            <person name="Haridas S."/>
            <person name="Labutti K."/>
            <person name="Lindquist E."/>
            <person name="Lipzen A."/>
            <person name="Khouja H.-R."/>
            <person name="Murat C."/>
            <person name="Ohm R."/>
            <person name="Olson A."/>
            <person name="Spatafora J."/>
            <person name="Veneault-Fourrey C."/>
            <person name="Henrissat B."/>
            <person name="Grigoriev I."/>
            <person name="Martin F."/>
            <person name="Perotto S."/>
        </authorList>
    </citation>
    <scope>NUCLEOTIDE SEQUENCE [LARGE SCALE GENOMIC DNA]</scope>
    <source>
        <strain evidence="2 3">F</strain>
    </source>
</reference>
<dbReference type="PROSITE" id="PS51186">
    <property type="entry name" value="GNAT"/>
    <property type="match status" value="1"/>
</dbReference>
<keyword evidence="3" id="KW-1185">Reference proteome</keyword>
<dbReference type="Gene3D" id="3.40.630.30">
    <property type="match status" value="1"/>
</dbReference>
<dbReference type="STRING" id="1149755.A0A2J6RB44"/>
<feature type="domain" description="N-acetyltransferase" evidence="1">
    <location>
        <begin position="3"/>
        <end position="206"/>
    </location>
</feature>
<dbReference type="InterPro" id="IPR016181">
    <property type="entry name" value="Acyl_CoA_acyltransferase"/>
</dbReference>
<dbReference type="InterPro" id="IPR052523">
    <property type="entry name" value="Trichothecene_AcTrans"/>
</dbReference>
<dbReference type="Pfam" id="PF13673">
    <property type="entry name" value="Acetyltransf_10"/>
    <property type="match status" value="1"/>
</dbReference>
<dbReference type="Proteomes" id="UP000235786">
    <property type="component" value="Unassembled WGS sequence"/>
</dbReference>
<dbReference type="InterPro" id="IPR000182">
    <property type="entry name" value="GNAT_dom"/>
</dbReference>
<protein>
    <submittedName>
        <fullName evidence="2">Acyl-CoA N-acyltransferase</fullName>
    </submittedName>
</protein>
<keyword evidence="2" id="KW-0808">Transferase</keyword>
<keyword evidence="2" id="KW-0012">Acyltransferase</keyword>
<evidence type="ECO:0000259" key="1">
    <source>
        <dbReference type="PROSITE" id="PS51186"/>
    </source>
</evidence>
<dbReference type="PANTHER" id="PTHR42791:SF17">
    <property type="entry name" value="ACETYLTRANSFERASE, GNAT FAMILY FAMILY (AFU_ORTHOLOGUE AFUA_8G05690)"/>
    <property type="match status" value="1"/>
</dbReference>
<accession>A0A2J6RB44</accession>
<evidence type="ECO:0000313" key="3">
    <source>
        <dbReference type="Proteomes" id="UP000235786"/>
    </source>
</evidence>
<dbReference type="OrthoDB" id="2115692at2759"/>
<dbReference type="SUPFAM" id="SSF55729">
    <property type="entry name" value="Acyl-CoA N-acyltransferases (Nat)"/>
    <property type="match status" value="1"/>
</dbReference>
<dbReference type="EMBL" id="KZ613952">
    <property type="protein sequence ID" value="PMD35717.1"/>
    <property type="molecule type" value="Genomic_DNA"/>
</dbReference>
<dbReference type="AlphaFoldDB" id="A0A2J6RB44"/>
<dbReference type="GO" id="GO:0016747">
    <property type="term" value="F:acyltransferase activity, transferring groups other than amino-acyl groups"/>
    <property type="evidence" value="ECO:0007669"/>
    <property type="project" value="InterPro"/>
</dbReference>
<sequence length="207" mass="23860">MTFTLRLATEADIDGLVAVWNSAFWQPGVQAVFPDTPTGREWRRKSFERSMNTPSQHCTHMILTDDSEEGKGKVVAFGRWFRYAEGEFETDWRTRWEPVLVEDMKIEILEEGFFDPMAKQHKAVMGGRAHYFLEVLATVTEYQKKGLGSRILECVCQNADREELELYLDGAKAAQPLYEKFGFVEQVDKRELKAAAPMLRLAKKKDE</sequence>
<name>A0A2J6RB44_HYAVF</name>
<proteinExistence type="predicted"/>